<reference evidence="2 3" key="1">
    <citation type="journal article" date="2020" name="Nature">
        <title>Six reference-quality genomes reveal evolution of bat adaptations.</title>
        <authorList>
            <person name="Jebb D."/>
            <person name="Huang Z."/>
            <person name="Pippel M."/>
            <person name="Hughes G.M."/>
            <person name="Lavrichenko K."/>
            <person name="Devanna P."/>
            <person name="Winkler S."/>
            <person name="Jermiin L.S."/>
            <person name="Skirmuntt E.C."/>
            <person name="Katzourakis A."/>
            <person name="Burkitt-Gray L."/>
            <person name="Ray D.A."/>
            <person name="Sullivan K.A.M."/>
            <person name="Roscito J.G."/>
            <person name="Kirilenko B.M."/>
            <person name="Davalos L.M."/>
            <person name="Corthals A.P."/>
            <person name="Power M.L."/>
            <person name="Jones G."/>
            <person name="Ransome R.D."/>
            <person name="Dechmann D.K.N."/>
            <person name="Locatelli A.G."/>
            <person name="Puechmaille S.J."/>
            <person name="Fedrigo O."/>
            <person name="Jarvis E.D."/>
            <person name="Hiller M."/>
            <person name="Vernes S.C."/>
            <person name="Myers E.W."/>
            <person name="Teeling E.C."/>
        </authorList>
    </citation>
    <scope>NUCLEOTIDE SEQUENCE [LARGE SCALE GENOMIC DNA]</scope>
    <source>
        <strain evidence="2">MMyoMyo1</strain>
        <tissue evidence="2">Flight muscle</tissue>
    </source>
</reference>
<evidence type="ECO:0000313" key="2">
    <source>
        <dbReference type="EMBL" id="KAF6278817.1"/>
    </source>
</evidence>
<keyword evidence="2" id="KW-0547">Nucleotide-binding</keyword>
<evidence type="ECO:0000313" key="3">
    <source>
        <dbReference type="Proteomes" id="UP000527355"/>
    </source>
</evidence>
<accession>A0A7J7RS11</accession>
<keyword evidence="2" id="KW-0067">ATP-binding</keyword>
<dbReference type="GO" id="GO:0004386">
    <property type="term" value="F:helicase activity"/>
    <property type="evidence" value="ECO:0007669"/>
    <property type="project" value="UniProtKB-KW"/>
</dbReference>
<keyword evidence="2" id="KW-0347">Helicase</keyword>
<feature type="region of interest" description="Disordered" evidence="1">
    <location>
        <begin position="89"/>
        <end position="128"/>
    </location>
</feature>
<protein>
    <submittedName>
        <fullName evidence="2">BLM RecQ like helicase</fullName>
    </submittedName>
</protein>
<keyword evidence="3" id="KW-1185">Reference proteome</keyword>
<keyword evidence="2" id="KW-0378">Hydrolase</keyword>
<feature type="region of interest" description="Disordered" evidence="1">
    <location>
        <begin position="182"/>
        <end position="204"/>
    </location>
</feature>
<comment type="caution">
    <text evidence="2">The sequence shown here is derived from an EMBL/GenBank/DDBJ whole genome shotgun (WGS) entry which is preliminary data.</text>
</comment>
<feature type="compositionally biased region" description="Basic and acidic residues" evidence="1">
    <location>
        <begin position="106"/>
        <end position="117"/>
    </location>
</feature>
<name>A0A7J7RS11_MYOMY</name>
<feature type="compositionally biased region" description="Polar residues" evidence="1">
    <location>
        <begin position="185"/>
        <end position="200"/>
    </location>
</feature>
<sequence>MNSAWLQSSRKYLCKKKASIENAAGCYPCKHTALWGFIYLFILHFIGGGKEERIAITFRPVREVKCLKDFVIGCGKGFFPDCKGSEWEVQEHSPGSAGNPASCRRRGGDRDAPDPSPRRPPPGTTSAAFPWLELGRKRLSSAPPPSPCTQPPSLDCASTVIPEYCPGIWGLKTRRSTTCRRISPKTKSSSIPGPTSTARGSQAAAGISRKLGIMAPPKPVNRQFLRPTYAFS</sequence>
<gene>
    <name evidence="2" type="ORF">mMyoMyo1_001488</name>
</gene>
<organism evidence="2 3">
    <name type="scientific">Myotis myotis</name>
    <name type="common">Greater mouse-eared bat</name>
    <name type="synonym">Vespertilio myotis</name>
    <dbReference type="NCBI Taxonomy" id="51298"/>
    <lineage>
        <taxon>Eukaryota</taxon>
        <taxon>Metazoa</taxon>
        <taxon>Chordata</taxon>
        <taxon>Craniata</taxon>
        <taxon>Vertebrata</taxon>
        <taxon>Euteleostomi</taxon>
        <taxon>Mammalia</taxon>
        <taxon>Eutheria</taxon>
        <taxon>Laurasiatheria</taxon>
        <taxon>Chiroptera</taxon>
        <taxon>Yangochiroptera</taxon>
        <taxon>Vespertilionidae</taxon>
        <taxon>Myotis</taxon>
    </lineage>
</organism>
<dbReference type="VEuPathDB" id="HostDB:GeneID_118679226"/>
<evidence type="ECO:0000256" key="1">
    <source>
        <dbReference type="SAM" id="MobiDB-lite"/>
    </source>
</evidence>
<dbReference type="EMBL" id="JABWUV010000023">
    <property type="protein sequence ID" value="KAF6278817.1"/>
    <property type="molecule type" value="Genomic_DNA"/>
</dbReference>
<dbReference type="Proteomes" id="UP000527355">
    <property type="component" value="Unassembled WGS sequence"/>
</dbReference>
<dbReference type="AlphaFoldDB" id="A0A7J7RS11"/>
<proteinExistence type="predicted"/>